<organism evidence="3">
    <name type="scientific">Hydatigena taeniaeformis</name>
    <name type="common">Feline tapeworm</name>
    <name type="synonym">Taenia taeniaeformis</name>
    <dbReference type="NCBI Taxonomy" id="6205"/>
    <lineage>
        <taxon>Eukaryota</taxon>
        <taxon>Metazoa</taxon>
        <taxon>Spiralia</taxon>
        <taxon>Lophotrochozoa</taxon>
        <taxon>Platyhelminthes</taxon>
        <taxon>Cestoda</taxon>
        <taxon>Eucestoda</taxon>
        <taxon>Cyclophyllidea</taxon>
        <taxon>Taeniidae</taxon>
        <taxon>Hydatigera</taxon>
    </lineage>
</organism>
<name>A0A0R3WV88_HYDTA</name>
<protein>
    <submittedName>
        <fullName evidence="3">Membrane-associated protein</fullName>
    </submittedName>
</protein>
<feature type="region of interest" description="Disordered" evidence="1">
    <location>
        <begin position="202"/>
        <end position="223"/>
    </location>
</feature>
<feature type="compositionally biased region" description="Basic and acidic residues" evidence="1">
    <location>
        <begin position="205"/>
        <end position="216"/>
    </location>
</feature>
<reference evidence="3" key="1">
    <citation type="submission" date="2017-02" db="UniProtKB">
        <authorList>
            <consortium name="WormBaseParasite"/>
        </authorList>
    </citation>
    <scope>IDENTIFICATION</scope>
</reference>
<evidence type="ECO:0000256" key="2">
    <source>
        <dbReference type="SAM" id="SignalP"/>
    </source>
</evidence>
<keyword evidence="2" id="KW-0732">Signal</keyword>
<dbReference type="WBParaSite" id="TTAC_0000467801-mRNA-1">
    <property type="protein sequence ID" value="TTAC_0000467801-mRNA-1"/>
    <property type="gene ID" value="TTAC_0000467801"/>
</dbReference>
<feature type="signal peptide" evidence="2">
    <location>
        <begin position="1"/>
        <end position="16"/>
    </location>
</feature>
<evidence type="ECO:0000313" key="3">
    <source>
        <dbReference type="WBParaSite" id="TTAC_0000467801-mRNA-1"/>
    </source>
</evidence>
<dbReference type="AlphaFoldDB" id="A0A0R3WV88"/>
<evidence type="ECO:0000256" key="1">
    <source>
        <dbReference type="SAM" id="MobiDB-lite"/>
    </source>
</evidence>
<sequence>LLFVFASNLAGIFVAASFDAIRLLSFHESCRQVTASVTSATSVNSDSDQQSSQLFSLNFNRPLFGQQQQDEEEGSCLSPSLQVVGGTASQPASDDTYCRRRLCRTSASAMTDRQHNSKYSTTGIAFGVAKSLMRGLRASATATGRVVYVPIMRGLGTLGKRMGGVLSSLRGGTTDLERPGRGAVRRATKCNLEGGTVIRSQQQEEQNRRGGVESMERSVTNSN</sequence>
<feature type="chain" id="PRO_5006450419" evidence="2">
    <location>
        <begin position="17"/>
        <end position="223"/>
    </location>
</feature>
<accession>A0A0R3WV88</accession>
<dbReference type="STRING" id="6205.A0A0R3WV88"/>
<proteinExistence type="predicted"/>